<sequence>MDSPNFEGCGKVSHVEDEATGKVSHVEGEATYYKATNKKYLIAVISIFTILFLTLTIGLMISEPIHESETKPYQMPSNSVSTYSFTSVLHDILLPQFLPPKHNDPEAIFYLSSGHH</sequence>
<proteinExistence type="predicted"/>
<reference evidence="2" key="1">
    <citation type="journal article" date="2023" name="Science">
        <title>Elucidation of the pathway for biosynthesis of saponin adjuvants from the soapbark tree.</title>
        <authorList>
            <person name="Reed J."/>
            <person name="Orme A."/>
            <person name="El-Demerdash A."/>
            <person name="Owen C."/>
            <person name="Martin L.B.B."/>
            <person name="Misra R.C."/>
            <person name="Kikuchi S."/>
            <person name="Rejzek M."/>
            <person name="Martin A.C."/>
            <person name="Harkess A."/>
            <person name="Leebens-Mack J."/>
            <person name="Louveau T."/>
            <person name="Stephenson M.J."/>
            <person name="Osbourn A."/>
        </authorList>
    </citation>
    <scope>NUCLEOTIDE SEQUENCE</scope>
    <source>
        <strain evidence="2">S10</strain>
    </source>
</reference>
<comment type="caution">
    <text evidence="2">The sequence shown here is derived from an EMBL/GenBank/DDBJ whole genome shotgun (WGS) entry which is preliminary data.</text>
</comment>
<evidence type="ECO:0000313" key="3">
    <source>
        <dbReference type="Proteomes" id="UP001163823"/>
    </source>
</evidence>
<dbReference type="Proteomes" id="UP001163823">
    <property type="component" value="Chromosome 9"/>
</dbReference>
<dbReference type="EMBL" id="JARAOO010000009">
    <property type="protein sequence ID" value="KAJ7956373.1"/>
    <property type="molecule type" value="Genomic_DNA"/>
</dbReference>
<gene>
    <name evidence="2" type="ORF">O6P43_022827</name>
</gene>
<dbReference type="AlphaFoldDB" id="A0AAD7LDY7"/>
<keyword evidence="1" id="KW-1133">Transmembrane helix</keyword>
<evidence type="ECO:0000313" key="2">
    <source>
        <dbReference type="EMBL" id="KAJ7956373.1"/>
    </source>
</evidence>
<keyword evidence="1" id="KW-0472">Membrane</keyword>
<protein>
    <submittedName>
        <fullName evidence="2">Uncharacterized protein</fullName>
    </submittedName>
</protein>
<accession>A0AAD7LDY7</accession>
<organism evidence="2 3">
    <name type="scientific">Quillaja saponaria</name>
    <name type="common">Soap bark tree</name>
    <dbReference type="NCBI Taxonomy" id="32244"/>
    <lineage>
        <taxon>Eukaryota</taxon>
        <taxon>Viridiplantae</taxon>
        <taxon>Streptophyta</taxon>
        <taxon>Embryophyta</taxon>
        <taxon>Tracheophyta</taxon>
        <taxon>Spermatophyta</taxon>
        <taxon>Magnoliopsida</taxon>
        <taxon>eudicotyledons</taxon>
        <taxon>Gunneridae</taxon>
        <taxon>Pentapetalae</taxon>
        <taxon>rosids</taxon>
        <taxon>fabids</taxon>
        <taxon>Fabales</taxon>
        <taxon>Quillajaceae</taxon>
        <taxon>Quillaja</taxon>
    </lineage>
</organism>
<feature type="transmembrane region" description="Helical" evidence="1">
    <location>
        <begin position="40"/>
        <end position="61"/>
    </location>
</feature>
<keyword evidence="3" id="KW-1185">Reference proteome</keyword>
<dbReference type="KEGG" id="qsa:O6P43_022827"/>
<evidence type="ECO:0000256" key="1">
    <source>
        <dbReference type="SAM" id="Phobius"/>
    </source>
</evidence>
<name>A0AAD7LDY7_QUISA</name>
<keyword evidence="1" id="KW-0812">Transmembrane</keyword>